<dbReference type="RefSeq" id="WP_138950333.1">
    <property type="nucleotide sequence ID" value="NZ_CP040749.1"/>
</dbReference>
<reference evidence="2 3" key="1">
    <citation type="submission" date="2019-05" db="EMBL/GenBank/DDBJ databases">
        <title>Algicella ahnfeltiae gen. nov., sp. nov., a novel marine bacterium of the family Flavobacteriaceae isolated from a red alga.</title>
        <authorList>
            <person name="Nedashkovskaya O.I."/>
            <person name="Kukhlevskiy A.D."/>
            <person name="Kim S.-G."/>
            <person name="Zhukova N.V."/>
            <person name="Mikhailov V.V."/>
        </authorList>
    </citation>
    <scope>NUCLEOTIDE SEQUENCE [LARGE SCALE GENOMIC DNA]</scope>
    <source>
        <strain evidence="2 3">10Alg115</strain>
    </source>
</reference>
<protein>
    <submittedName>
        <fullName evidence="2">DUF4249 domain-containing protein</fullName>
    </submittedName>
</protein>
<keyword evidence="3" id="KW-1185">Reference proteome</keyword>
<dbReference type="KEGG" id="fbe:FF125_13920"/>
<name>A0A5B7TW41_9FLAO</name>
<dbReference type="AlphaFoldDB" id="A0A5B7TW41"/>
<dbReference type="EMBL" id="CP040749">
    <property type="protein sequence ID" value="QCX39481.1"/>
    <property type="molecule type" value="Genomic_DNA"/>
</dbReference>
<feature type="region of interest" description="Disordered" evidence="1">
    <location>
        <begin position="372"/>
        <end position="392"/>
    </location>
</feature>
<accession>A0A5B7TW41</accession>
<proteinExistence type="predicted"/>
<evidence type="ECO:0000313" key="3">
    <source>
        <dbReference type="Proteomes" id="UP000306229"/>
    </source>
</evidence>
<gene>
    <name evidence="2" type="ORF">FF125_13920</name>
</gene>
<evidence type="ECO:0000256" key="1">
    <source>
        <dbReference type="SAM" id="MobiDB-lite"/>
    </source>
</evidence>
<dbReference type="InterPro" id="IPR025345">
    <property type="entry name" value="DUF4249"/>
</dbReference>
<sequence>MKLYPIKKNRPHRIFWSLVVVLLTNSCIEPFEIKTQSFENAIVVEALITNEYKTQQIKLSNSFSFEDEVVPPETDASVYISDDNGNRIDFTETSKKGTYDSEIPFAAESGNTYQLFITTSDNRSYQSKAIEMSNTTQIENVYAERSSKLKEDGVSIFIDSHDDAGNSKYYRYEFEETYKIVAPDWVSEDLVIVPIIVEGEDGIIDTIQTFEFELKTTEQQTCYKTDLSKGLILTETTDLSEDRIEKFEVRFIKSINPIISYRYSILVKQFVLSIDAYTYYKTLKKISSSDNGIVQNQPGFLQGNISSIDNPDEKVIGFFEVSTVSEKRMFFNYRDLFVDEDLPPYFIPREYSTPLRFVVPFQQNQIKYVGPTDYIPNPNNIPDDDNPDPNSGPYKFVTAACGDCRILGNNVKPDFWYE</sequence>
<organism evidence="2 3">
    <name type="scientific">Aureibaculum algae</name>
    <dbReference type="NCBI Taxonomy" id="2584122"/>
    <lineage>
        <taxon>Bacteria</taxon>
        <taxon>Pseudomonadati</taxon>
        <taxon>Bacteroidota</taxon>
        <taxon>Flavobacteriia</taxon>
        <taxon>Flavobacteriales</taxon>
        <taxon>Flavobacteriaceae</taxon>
        <taxon>Aureibaculum</taxon>
    </lineage>
</organism>
<dbReference type="OrthoDB" id="1062680at2"/>
<dbReference type="Proteomes" id="UP000306229">
    <property type="component" value="Chromosome"/>
</dbReference>
<dbReference type="Pfam" id="PF14054">
    <property type="entry name" value="DUF4249"/>
    <property type="match status" value="1"/>
</dbReference>
<evidence type="ECO:0000313" key="2">
    <source>
        <dbReference type="EMBL" id="QCX39481.1"/>
    </source>
</evidence>